<keyword evidence="5 11" id="KW-0328">Glycosyltransferase</keyword>
<dbReference type="InterPro" id="IPR011583">
    <property type="entry name" value="Chitinase_II/V-like_cat"/>
</dbReference>
<keyword evidence="12" id="KW-1185">Reference proteome</keyword>
<evidence type="ECO:0000313" key="12">
    <source>
        <dbReference type="Proteomes" id="UP000824334"/>
    </source>
</evidence>
<feature type="domain" description="GH18" evidence="10">
    <location>
        <begin position="94"/>
        <end position="418"/>
    </location>
</feature>
<gene>
    <name evidence="11" type="ORF">KWG56_10865</name>
</gene>
<evidence type="ECO:0000259" key="10">
    <source>
        <dbReference type="PROSITE" id="PS51910"/>
    </source>
</evidence>
<evidence type="ECO:0000313" key="11">
    <source>
        <dbReference type="EMBL" id="QYC09133.1"/>
    </source>
</evidence>
<dbReference type="PANTHER" id="PTHR43630:SF1">
    <property type="entry name" value="POLY-BETA-1,6-N-ACETYL-D-GLUCOSAMINE SYNTHASE"/>
    <property type="match status" value="1"/>
</dbReference>
<dbReference type="PROSITE" id="PS51677">
    <property type="entry name" value="NODB"/>
    <property type="match status" value="1"/>
</dbReference>
<dbReference type="GO" id="GO:0016757">
    <property type="term" value="F:glycosyltransferase activity"/>
    <property type="evidence" value="ECO:0007669"/>
    <property type="project" value="UniProtKB-KW"/>
</dbReference>
<evidence type="ECO:0000256" key="3">
    <source>
        <dbReference type="ARBA" id="ARBA00010973"/>
    </source>
</evidence>
<feature type="transmembrane region" description="Helical" evidence="8">
    <location>
        <begin position="30"/>
        <end position="51"/>
    </location>
</feature>
<evidence type="ECO:0000259" key="9">
    <source>
        <dbReference type="PROSITE" id="PS51677"/>
    </source>
</evidence>
<dbReference type="GeneID" id="94375773"/>
<sequence length="1139" mass="124023">MTDPSRSDHHEPSVFLDATGRRARRLRWTAVAAACLATVVLASFIASLVILPRLTGGSFTAPVQTAFAQHLHGAEHALLRHIAVEDRRKTVSAGQDAAIAGAWFAPWEDGALDSFVRHAKNLTHVYPTWLQVRPDGGDILTTDWDPQHSPTTNALTAAARANGVRIVPVVSNATEGQFDSARIDRMLAPENSQRVMDRLVGFVQTNQFAGLQIDFELMTPDQIARLTPWLAQLRSRLNAQGKELSIALEVGLSDHDIQALADVVDYAAVMAYDEHGEDSLPGPISSVGFVHQALERFTRLVPANRLILGVGVYAYDWREGASSAESLTTTAALAAARGYRPDDDPAKVMDFDDKALQPTFSYTDDQGRKHEVWLQDATSVANALTLSRGRGLRGAALWALGEEDPTSWHVFGRNAVAPGQTASALANVTLKQQIAFTGQGELLNVIDTPHPGERSIEVDPASGLIVDEVWKRWPSAWTVRRTGAPDHTLALTFDDGPDPQWTPKVLDILKAKGVKATFFMIGGNAAANPNLVRRVYAEGHEIGNHSFTHPNMAHVDDQRVQLELTATDRALESILHRQITLFRPPYNADSEPESYGEILPIAVASRLGYTTAGESIDPNDWNLTRIGPDGKPRRLQPQQIIDDVLAQASAGHAVLLHDAGGDRSATVAALPALIDALRARGYQLTTIGGLVGQTPEQTMPPLPANEQSLIAADSAAFGFSHFMGVVLFWGFTLAIALGLARIVLMLALASRRRRRPPEPVEGAAPPRIDVLVAAYNEETVINRTLSSLLACTGVDVRVIVVDDGSTDGTLETVTAVYGADPRVLIRTKRNGGKASALNLALMEATAPVVVGVDADTQLSIDALARLAAWFVDPAVGAVAGNVKVGNRRGLVTRWQSIEYITSQNIDRRALALLNAVTVVPGAIGAWRTEGLRALGGYRSDTLAEDMDLTWRVREAGWVIANEPEALAFTEAPSSLEGLLKQRFRWSFGTLQCLWKHRRSLFRHGWFGKLALPSLWVFQIMGQVLAPLIDLQMLLALVIQGLTWLSSLQHSDVSAAPNPMLWFTLAVYVAFTGLELLAGWIAYGFDREKRGDLWLLPTQRIVYRQIMYIVVWRALTRAVSGLGQAWGKLHRTGDVTLPNG</sequence>
<protein>
    <recommendedName>
        <fullName evidence="4">Chitooligosaccharide deacetylase</fullName>
    </recommendedName>
    <alternativeName>
        <fullName evidence="7">Nodulation protein B</fullName>
    </alternativeName>
</protein>
<accession>A0ABX8TGA7</accession>
<evidence type="ECO:0000256" key="1">
    <source>
        <dbReference type="ARBA" id="ARBA00003236"/>
    </source>
</evidence>
<evidence type="ECO:0000256" key="2">
    <source>
        <dbReference type="ARBA" id="ARBA00006739"/>
    </source>
</evidence>
<keyword evidence="8" id="KW-0812">Transmembrane</keyword>
<dbReference type="InterPro" id="IPR002509">
    <property type="entry name" value="NODB_dom"/>
</dbReference>
<keyword evidence="6 11" id="KW-0808">Transferase</keyword>
<name>A0ABX8TGA7_9CAUL</name>
<organism evidence="11 12">
    <name type="scientific">Brevundimonas nasdae</name>
    <dbReference type="NCBI Taxonomy" id="172043"/>
    <lineage>
        <taxon>Bacteria</taxon>
        <taxon>Pseudomonadati</taxon>
        <taxon>Pseudomonadota</taxon>
        <taxon>Alphaproteobacteria</taxon>
        <taxon>Caulobacterales</taxon>
        <taxon>Caulobacteraceae</taxon>
        <taxon>Brevundimonas</taxon>
    </lineage>
</organism>
<evidence type="ECO:0000256" key="8">
    <source>
        <dbReference type="SAM" id="Phobius"/>
    </source>
</evidence>
<reference evidence="11 12" key="1">
    <citation type="submission" date="2021-07" db="EMBL/GenBank/DDBJ databases">
        <title>Isolation and characterization of bacteria from a gold mining with a capacity of golden bioaccumulation.</title>
        <authorList>
            <person name="Yang X.J."/>
        </authorList>
    </citation>
    <scope>NUCLEOTIDE SEQUENCE [LARGE SCALE GENOMIC DNA]</scope>
    <source>
        <strain evidence="11 12">Au29</strain>
    </source>
</reference>
<keyword evidence="8" id="KW-1133">Transmembrane helix</keyword>
<dbReference type="PROSITE" id="PS51910">
    <property type="entry name" value="GH18_2"/>
    <property type="match status" value="1"/>
</dbReference>
<dbReference type="Pfam" id="PF13641">
    <property type="entry name" value="Glyco_tranf_2_3"/>
    <property type="match status" value="1"/>
</dbReference>
<feature type="domain" description="NodB homology" evidence="9">
    <location>
        <begin position="487"/>
        <end position="685"/>
    </location>
</feature>
<dbReference type="PANTHER" id="PTHR43630">
    <property type="entry name" value="POLY-BETA-1,6-N-ACETYL-D-GLUCOSAMINE SYNTHASE"/>
    <property type="match status" value="1"/>
</dbReference>
<evidence type="ECO:0000256" key="4">
    <source>
        <dbReference type="ARBA" id="ARBA00020071"/>
    </source>
</evidence>
<dbReference type="EMBL" id="CP080034">
    <property type="protein sequence ID" value="QYC09133.1"/>
    <property type="molecule type" value="Genomic_DNA"/>
</dbReference>
<dbReference type="InterPro" id="IPR001223">
    <property type="entry name" value="Glyco_hydro18_cat"/>
</dbReference>
<feature type="transmembrane region" description="Helical" evidence="8">
    <location>
        <begin position="726"/>
        <end position="749"/>
    </location>
</feature>
<comment type="function">
    <text evidence="1">Is involved in generating a small heat-stable compound (Nod), an acylated oligomer of N-acetylglucosamine, that stimulates mitosis in various plant protoplasts.</text>
</comment>
<feature type="transmembrane region" description="Helical" evidence="8">
    <location>
        <begin position="1030"/>
        <end position="1047"/>
    </location>
</feature>
<evidence type="ECO:0000256" key="7">
    <source>
        <dbReference type="ARBA" id="ARBA00032976"/>
    </source>
</evidence>
<dbReference type="RefSeq" id="WP_219354775.1">
    <property type="nucleotide sequence ID" value="NZ_CP080034.1"/>
</dbReference>
<keyword evidence="8" id="KW-0472">Membrane</keyword>
<comment type="similarity">
    <text evidence="2">Belongs to the glycosyltransferase 2 family.</text>
</comment>
<dbReference type="CDD" id="cd06423">
    <property type="entry name" value="CESA_like"/>
    <property type="match status" value="1"/>
</dbReference>
<proteinExistence type="inferred from homology"/>
<dbReference type="Pfam" id="PF00704">
    <property type="entry name" value="Glyco_hydro_18"/>
    <property type="match status" value="1"/>
</dbReference>
<comment type="similarity">
    <text evidence="3">Belongs to the polysaccharide deacetylase family.</text>
</comment>
<feature type="transmembrane region" description="Helical" evidence="8">
    <location>
        <begin position="1059"/>
        <end position="1082"/>
    </location>
</feature>
<dbReference type="Proteomes" id="UP000824334">
    <property type="component" value="Chromosome"/>
</dbReference>
<evidence type="ECO:0000256" key="6">
    <source>
        <dbReference type="ARBA" id="ARBA00022679"/>
    </source>
</evidence>
<dbReference type="Pfam" id="PF01522">
    <property type="entry name" value="Polysacc_deac_1"/>
    <property type="match status" value="1"/>
</dbReference>
<evidence type="ECO:0000256" key="5">
    <source>
        <dbReference type="ARBA" id="ARBA00022676"/>
    </source>
</evidence>
<dbReference type="CDD" id="cd10962">
    <property type="entry name" value="CE4_GT2-like"/>
    <property type="match status" value="1"/>
</dbReference>
<dbReference type="SMART" id="SM00636">
    <property type="entry name" value="Glyco_18"/>
    <property type="match status" value="1"/>
</dbReference>